<evidence type="ECO:0000256" key="9">
    <source>
        <dbReference type="ARBA" id="ARBA00023212"/>
    </source>
</evidence>
<keyword evidence="7" id="KW-0472">Membrane</keyword>
<keyword evidence="10" id="KW-0966">Cell projection</keyword>
<keyword evidence="5" id="KW-0997">Cell inner membrane</keyword>
<keyword evidence="12" id="KW-1185">Reference proteome</keyword>
<accession>A0A2K9NRB8</accession>
<dbReference type="PANTHER" id="PTHR34990">
    <property type="entry name" value="UDP-2,3-DIACYLGLUCOSAMINE HYDROLASE-RELATED"/>
    <property type="match status" value="1"/>
</dbReference>
<dbReference type="Gene3D" id="3.60.21.10">
    <property type="match status" value="1"/>
</dbReference>
<proteinExistence type="predicted"/>
<dbReference type="EMBL" id="CP025704">
    <property type="protein sequence ID" value="AUN98057.1"/>
    <property type="molecule type" value="Genomic_DNA"/>
</dbReference>
<dbReference type="GO" id="GO:0046872">
    <property type="term" value="F:metal ion binding"/>
    <property type="evidence" value="ECO:0007669"/>
    <property type="project" value="UniProtKB-KW"/>
</dbReference>
<evidence type="ECO:0000256" key="6">
    <source>
        <dbReference type="ARBA" id="ARBA00022723"/>
    </source>
</evidence>
<sequence length="388" mass="45902">MKFLQKNNIKKTILVISDLHLGAGLIVNKRKNFLEDFHYDKELIEFIEYHGSMHYQEREVELIINGDFLDLLAVPFVPYFDDEFWSEQAALDKLKMIISAHPGVFDALRNFLTFPNNRLVYILGNHDAELIFESLREYLIDQFPKEDQSKFKILLNADEVYIPEEGVVLKHGHEYELAHHYDVKNNIVADVEGKKYFIPPWGSYYVTRVINKFKEGRDYINAVRPINKFMINGIIYDSLYTLRFGFANIFYFLMVRFVMIFKQNKGIFEVLEHVKKEIILFQNYEALTEDYVTTNPEVHALIVGHTHDPIFREYDDGSIFINTGTWTKMYNLDFGKNFYGARLTFARVDVKEKEEAEEGKVIERFDHLDISLNEWRGKSDLPFKEFRF</sequence>
<dbReference type="GO" id="GO:0005856">
    <property type="term" value="C:cytoskeleton"/>
    <property type="evidence" value="ECO:0007669"/>
    <property type="project" value="UniProtKB-SubCell"/>
</dbReference>
<dbReference type="GO" id="GO:0008758">
    <property type="term" value="F:UDP-2,3-diacylglucosamine hydrolase activity"/>
    <property type="evidence" value="ECO:0007669"/>
    <property type="project" value="TreeGrafter"/>
</dbReference>
<protein>
    <submittedName>
        <fullName evidence="11">Uncharacterized protein</fullName>
    </submittedName>
</protein>
<dbReference type="PANTHER" id="PTHR34990:SF2">
    <property type="entry name" value="BLL8164 PROTEIN"/>
    <property type="match status" value="1"/>
</dbReference>
<evidence type="ECO:0000256" key="2">
    <source>
        <dbReference type="ARBA" id="ARBA00004245"/>
    </source>
</evidence>
<dbReference type="PROSITE" id="PS51336">
    <property type="entry name" value="DM10"/>
    <property type="match status" value="1"/>
</dbReference>
<evidence type="ECO:0000256" key="5">
    <source>
        <dbReference type="ARBA" id="ARBA00022519"/>
    </source>
</evidence>
<evidence type="ECO:0000256" key="10">
    <source>
        <dbReference type="ARBA" id="ARBA00023273"/>
    </source>
</evidence>
<dbReference type="InterPro" id="IPR043461">
    <property type="entry name" value="LpxH-like"/>
</dbReference>
<evidence type="ECO:0000256" key="8">
    <source>
        <dbReference type="ARBA" id="ARBA00023211"/>
    </source>
</evidence>
<dbReference type="InterPro" id="IPR004843">
    <property type="entry name" value="Calcineurin-like_PHP"/>
</dbReference>
<comment type="subcellular location">
    <subcellularLocation>
        <location evidence="1">Cell projection</location>
        <location evidence="1">Cilium</location>
    </subcellularLocation>
    <subcellularLocation>
        <location evidence="2">Cytoplasm</location>
        <location evidence="2">Cytoskeleton</location>
    </subcellularLocation>
</comment>
<evidence type="ECO:0000256" key="4">
    <source>
        <dbReference type="ARBA" id="ARBA00022490"/>
    </source>
</evidence>
<evidence type="ECO:0000256" key="7">
    <source>
        <dbReference type="ARBA" id="ARBA00023136"/>
    </source>
</evidence>
<dbReference type="InterPro" id="IPR006602">
    <property type="entry name" value="DM10_dom"/>
</dbReference>
<organism evidence="11 12">
    <name type="scientific">Bacteriovorax stolpii</name>
    <name type="common">Bdellovibrio stolpii</name>
    <dbReference type="NCBI Taxonomy" id="960"/>
    <lineage>
        <taxon>Bacteria</taxon>
        <taxon>Pseudomonadati</taxon>
        <taxon>Bdellovibrionota</taxon>
        <taxon>Bacteriovoracia</taxon>
        <taxon>Bacteriovoracales</taxon>
        <taxon>Bacteriovoracaceae</taxon>
        <taxon>Bacteriovorax</taxon>
    </lineage>
</organism>
<evidence type="ECO:0000313" key="12">
    <source>
        <dbReference type="Proteomes" id="UP000235584"/>
    </source>
</evidence>
<keyword evidence="3" id="KW-1003">Cell membrane</keyword>
<dbReference type="Pfam" id="PF00149">
    <property type="entry name" value="Metallophos"/>
    <property type="match status" value="1"/>
</dbReference>
<dbReference type="GO" id="GO:0009245">
    <property type="term" value="P:lipid A biosynthetic process"/>
    <property type="evidence" value="ECO:0007669"/>
    <property type="project" value="TreeGrafter"/>
</dbReference>
<keyword evidence="8" id="KW-0464">Manganese</keyword>
<keyword evidence="4" id="KW-0963">Cytoplasm</keyword>
<dbReference type="Proteomes" id="UP000235584">
    <property type="component" value="Chromosome"/>
</dbReference>
<dbReference type="KEGG" id="bsto:C0V70_08035"/>
<keyword evidence="9" id="KW-0206">Cytoskeleton</keyword>
<dbReference type="RefSeq" id="WP_102243348.1">
    <property type="nucleotide sequence ID" value="NZ_CP025704.1"/>
</dbReference>
<reference evidence="11 12" key="1">
    <citation type="submission" date="2018-01" db="EMBL/GenBank/DDBJ databases">
        <title>Complete genome sequence of Bacteriovorax stolpii DSM12778.</title>
        <authorList>
            <person name="Tang B."/>
            <person name="Chang J."/>
        </authorList>
    </citation>
    <scope>NUCLEOTIDE SEQUENCE [LARGE SCALE GENOMIC DNA]</scope>
    <source>
        <strain evidence="11 12">DSM 12778</strain>
    </source>
</reference>
<dbReference type="SUPFAM" id="SSF56300">
    <property type="entry name" value="Metallo-dependent phosphatases"/>
    <property type="match status" value="1"/>
</dbReference>
<evidence type="ECO:0000313" key="11">
    <source>
        <dbReference type="EMBL" id="AUN98057.1"/>
    </source>
</evidence>
<gene>
    <name evidence="11" type="ORF">C0V70_08035</name>
</gene>
<dbReference type="GO" id="GO:0016020">
    <property type="term" value="C:membrane"/>
    <property type="evidence" value="ECO:0007669"/>
    <property type="project" value="GOC"/>
</dbReference>
<dbReference type="InterPro" id="IPR029052">
    <property type="entry name" value="Metallo-depent_PP-like"/>
</dbReference>
<evidence type="ECO:0000256" key="1">
    <source>
        <dbReference type="ARBA" id="ARBA00004138"/>
    </source>
</evidence>
<dbReference type="AlphaFoldDB" id="A0A2K9NRB8"/>
<keyword evidence="6" id="KW-0479">Metal-binding</keyword>
<name>A0A2K9NRB8_BACTC</name>
<evidence type="ECO:0000256" key="3">
    <source>
        <dbReference type="ARBA" id="ARBA00022475"/>
    </source>
</evidence>